<evidence type="ECO:0000313" key="4">
    <source>
        <dbReference type="Proteomes" id="UP000620124"/>
    </source>
</evidence>
<gene>
    <name evidence="3" type="ORF">MVEN_02291900</name>
</gene>
<sequence>MSVSTCFMDHALICFCPVLDLSVFYIPPVPIIRPTGATSSSWMSSSRSVESSLSSSASPGTQLPDPPSQSDTSPPSEFLIFMNNPFIVTSLVLLIITLTVFFAVLCRLRRTRRKHRALVQAEKARPPPPDVYVVGPRRSLSLSINNVVLSPLRSPTPTSPRVPSPVLSLSAHSAASEFPSSDIHHVQRDLRGFSFAARAANSRPASRSSLGTTKTRRVSPVYAWIGDHPRQYGSLWDVEVGRWREVTYSWKSGIKPETCS</sequence>
<feature type="transmembrane region" description="Helical" evidence="2">
    <location>
        <begin position="86"/>
        <end position="106"/>
    </location>
</feature>
<evidence type="ECO:0000256" key="1">
    <source>
        <dbReference type="SAM" id="MobiDB-lite"/>
    </source>
</evidence>
<keyword evidence="2" id="KW-0472">Membrane</keyword>
<dbReference type="OrthoDB" id="3065919at2759"/>
<reference evidence="3" key="1">
    <citation type="submission" date="2020-05" db="EMBL/GenBank/DDBJ databases">
        <title>Mycena genomes resolve the evolution of fungal bioluminescence.</title>
        <authorList>
            <person name="Tsai I.J."/>
        </authorList>
    </citation>
    <scope>NUCLEOTIDE SEQUENCE</scope>
    <source>
        <strain evidence="3">CCC161011</strain>
    </source>
</reference>
<comment type="caution">
    <text evidence="3">The sequence shown here is derived from an EMBL/GenBank/DDBJ whole genome shotgun (WGS) entry which is preliminary data.</text>
</comment>
<dbReference type="Proteomes" id="UP000620124">
    <property type="component" value="Unassembled WGS sequence"/>
</dbReference>
<proteinExistence type="predicted"/>
<accession>A0A8H7CG18</accession>
<protein>
    <submittedName>
        <fullName evidence="3">Uncharacterized protein</fullName>
    </submittedName>
</protein>
<evidence type="ECO:0000313" key="3">
    <source>
        <dbReference type="EMBL" id="KAF7334617.1"/>
    </source>
</evidence>
<name>A0A8H7CG18_9AGAR</name>
<evidence type="ECO:0000256" key="2">
    <source>
        <dbReference type="SAM" id="Phobius"/>
    </source>
</evidence>
<dbReference type="AlphaFoldDB" id="A0A8H7CG18"/>
<organism evidence="3 4">
    <name type="scientific">Mycena venus</name>
    <dbReference type="NCBI Taxonomy" id="2733690"/>
    <lineage>
        <taxon>Eukaryota</taxon>
        <taxon>Fungi</taxon>
        <taxon>Dikarya</taxon>
        <taxon>Basidiomycota</taxon>
        <taxon>Agaricomycotina</taxon>
        <taxon>Agaricomycetes</taxon>
        <taxon>Agaricomycetidae</taxon>
        <taxon>Agaricales</taxon>
        <taxon>Marasmiineae</taxon>
        <taxon>Mycenaceae</taxon>
        <taxon>Mycena</taxon>
    </lineage>
</organism>
<feature type="region of interest" description="Disordered" evidence="1">
    <location>
        <begin position="51"/>
        <end position="74"/>
    </location>
</feature>
<dbReference type="EMBL" id="JACAZI010000026">
    <property type="protein sequence ID" value="KAF7334617.1"/>
    <property type="molecule type" value="Genomic_DNA"/>
</dbReference>
<keyword evidence="2" id="KW-0812">Transmembrane</keyword>
<keyword evidence="4" id="KW-1185">Reference proteome</keyword>
<keyword evidence="2" id="KW-1133">Transmembrane helix</keyword>